<feature type="binding site" evidence="5">
    <location>
        <position position="437"/>
    </location>
    <ligand>
        <name>L-glutamate</name>
        <dbReference type="ChEBI" id="CHEBI:29985"/>
    </ligand>
</feature>
<dbReference type="InterPro" id="IPR043137">
    <property type="entry name" value="GGT_ssub_C"/>
</dbReference>
<evidence type="ECO:0000256" key="1">
    <source>
        <dbReference type="ARBA" id="ARBA00001049"/>
    </source>
</evidence>
<keyword evidence="6" id="KW-0317">Glutathione biosynthesis</keyword>
<name>U7VBC8_9FUSO</name>
<comment type="pathway">
    <text evidence="6">Sulfur metabolism; glutathione metabolism.</text>
</comment>
<evidence type="ECO:0000256" key="4">
    <source>
        <dbReference type="PIRSR" id="PIRSR600101-1"/>
    </source>
</evidence>
<reference evidence="7 8" key="1">
    <citation type="submission" date="2013-08" db="EMBL/GenBank/DDBJ databases">
        <authorList>
            <person name="Weinstock G."/>
            <person name="Sodergren E."/>
            <person name="Wylie T."/>
            <person name="Fulton L."/>
            <person name="Fulton R."/>
            <person name="Fronick C."/>
            <person name="O'Laughlin M."/>
            <person name="Godfrey J."/>
            <person name="Miner T."/>
            <person name="Herter B."/>
            <person name="Appelbaum E."/>
            <person name="Cordes M."/>
            <person name="Lek S."/>
            <person name="Wollam A."/>
            <person name="Pepin K.H."/>
            <person name="Palsikar V.B."/>
            <person name="Mitreva M."/>
            <person name="Wilson R.K."/>
        </authorList>
    </citation>
    <scope>NUCLEOTIDE SEQUENCE [LARGE SCALE GENOMIC DNA]</scope>
    <source>
        <strain evidence="7 8">ATCC BAA-474</strain>
    </source>
</reference>
<comment type="catalytic activity">
    <reaction evidence="2 6">
        <text>glutathione + H2O = L-cysteinylglycine + L-glutamate</text>
        <dbReference type="Rhea" id="RHEA:28807"/>
        <dbReference type="ChEBI" id="CHEBI:15377"/>
        <dbReference type="ChEBI" id="CHEBI:29985"/>
        <dbReference type="ChEBI" id="CHEBI:57925"/>
        <dbReference type="ChEBI" id="CHEBI:61694"/>
        <dbReference type="EC" id="3.4.19.13"/>
    </reaction>
</comment>
<dbReference type="Gene3D" id="1.10.246.230">
    <property type="match status" value="1"/>
</dbReference>
<dbReference type="EC" id="2.3.2.2" evidence="6"/>
<keyword evidence="8" id="KW-1185">Reference proteome</keyword>
<accession>U7VBC8</accession>
<evidence type="ECO:0000256" key="2">
    <source>
        <dbReference type="ARBA" id="ARBA00001089"/>
    </source>
</evidence>
<dbReference type="Gene3D" id="3.60.20.40">
    <property type="match status" value="1"/>
</dbReference>
<dbReference type="PANTHER" id="PTHR43881">
    <property type="entry name" value="GAMMA-GLUTAMYLTRANSPEPTIDASE (AFU_ORTHOLOGUE AFUA_4G13580)"/>
    <property type="match status" value="1"/>
</dbReference>
<evidence type="ECO:0000256" key="3">
    <source>
        <dbReference type="ARBA" id="ARBA00047417"/>
    </source>
</evidence>
<dbReference type="InterPro" id="IPR000101">
    <property type="entry name" value="GGT_peptidase"/>
</dbReference>
<keyword evidence="6" id="KW-0865">Zymogen</keyword>
<keyword evidence="6" id="KW-0378">Hydrolase</keyword>
<dbReference type="EC" id="3.4.19.13" evidence="6"/>
<evidence type="ECO:0000313" key="8">
    <source>
        <dbReference type="Proteomes" id="UP000017081"/>
    </source>
</evidence>
<evidence type="ECO:0000313" key="7">
    <source>
        <dbReference type="EMBL" id="ERT69022.1"/>
    </source>
</evidence>
<dbReference type="GO" id="GO:0006750">
    <property type="term" value="P:glutathione biosynthetic process"/>
    <property type="evidence" value="ECO:0007669"/>
    <property type="project" value="UniProtKB-KW"/>
</dbReference>
<sequence length="534" mass="58506">MKFNPTIYPYNSRRNVQYAKNGVVATGSPLAAQAGLDIMKQGGNAIDAAIATAAALTVVEPSGCGIGGDAFAIISIKDEIYGLNSSGTSPASISATELLNKGFKEMPKFGLTPVNVPGIPKAWAELSKRFGRLPLEKVLQPAIDLAENGYSLPVNVGKLWKRAYNLYKQEKGEEFKHWFETFTPDDKIPEIGDIIYLKDHAKTLRKLGETNCEDFYKGEIAEKIDAFSKKYGGYIRKEDLEGYEAEWVKPISVNYKGYDVYEIPPNGHGISALMALNILNNFQLKERENSDSYHKLIESMKLAFVDTQKYVADPKHMKVTIEELLSKDYAKKRASLIGEMAIMPEVGDPKSGGTVYLAAADTEGNMISYIQSNYMGFGSGIVIPGTGISLQNRGNNFNLDLESPNCLGPNKRPYHTIIPGFLAKDGKSVGPFGVMGGFMQPQGHIQMVTNTIDFMLNPQAALDAPRWQWVGGKTIELEAAVPNHIALELSAKGHDIKVVHDSLMFGRGQIIWLLENGALCAGTEPRTDGTIALW</sequence>
<dbReference type="NCBIfam" id="TIGR00066">
    <property type="entry name" value="g_glut_trans"/>
    <property type="match status" value="1"/>
</dbReference>
<organism evidence="7 8">
    <name type="scientific">Cetobacterium somerae ATCC BAA-474</name>
    <dbReference type="NCBI Taxonomy" id="1319815"/>
    <lineage>
        <taxon>Bacteria</taxon>
        <taxon>Fusobacteriati</taxon>
        <taxon>Fusobacteriota</taxon>
        <taxon>Fusobacteriia</taxon>
        <taxon>Fusobacteriales</taxon>
        <taxon>Fusobacteriaceae</taxon>
        <taxon>Cetobacterium</taxon>
    </lineage>
</organism>
<comment type="similarity">
    <text evidence="6">Belongs to the gamma-glutamyltransferase family.</text>
</comment>
<protein>
    <recommendedName>
        <fullName evidence="6">Glutathione hydrolase proenzyme</fullName>
        <ecNumber evidence="6">2.3.2.2</ecNumber>
        <ecNumber evidence="6">3.4.19.13</ecNumber>
    </recommendedName>
    <component>
        <recommendedName>
            <fullName evidence="6">Glutathione hydrolase large chain</fullName>
        </recommendedName>
    </component>
    <component>
        <recommendedName>
            <fullName evidence="6">Glutathione hydrolase small chain</fullName>
        </recommendedName>
    </component>
</protein>
<dbReference type="SUPFAM" id="SSF56235">
    <property type="entry name" value="N-terminal nucleophile aminohydrolases (Ntn hydrolases)"/>
    <property type="match status" value="1"/>
</dbReference>
<dbReference type="PANTHER" id="PTHR43881:SF1">
    <property type="entry name" value="GAMMA-GLUTAMYLTRANSPEPTIDASE (AFU_ORTHOLOGUE AFUA_4G13580)"/>
    <property type="match status" value="1"/>
</dbReference>
<feature type="active site" description="Nucleophile" evidence="4">
    <location>
        <position position="354"/>
    </location>
</feature>
<dbReference type="GO" id="GO:0006751">
    <property type="term" value="P:glutathione catabolic process"/>
    <property type="evidence" value="ECO:0007669"/>
    <property type="project" value="UniProtKB-UniRule"/>
</dbReference>
<dbReference type="STRING" id="1319815.HMPREF0202_00988"/>
<dbReference type="Pfam" id="PF01019">
    <property type="entry name" value="G_glu_transpept"/>
    <property type="match status" value="1"/>
</dbReference>
<dbReference type="InterPro" id="IPR029055">
    <property type="entry name" value="Ntn_hydrolases_N"/>
</dbReference>
<keyword evidence="6" id="KW-0012">Acyltransferase</keyword>
<dbReference type="AlphaFoldDB" id="U7VBC8"/>
<comment type="PTM">
    <text evidence="6">Cleaved by autocatalysis into a large and a small subunit.</text>
</comment>
<evidence type="ECO:0000256" key="6">
    <source>
        <dbReference type="RuleBase" id="RU368036"/>
    </source>
</evidence>
<comment type="caution">
    <text evidence="7">The sequence shown here is derived from an EMBL/GenBank/DDBJ whole genome shotgun (WGS) entry which is preliminary data.</text>
</comment>
<dbReference type="GO" id="GO:0036374">
    <property type="term" value="F:glutathione hydrolase activity"/>
    <property type="evidence" value="ECO:0007669"/>
    <property type="project" value="UniProtKB-UniRule"/>
</dbReference>
<dbReference type="HOGENOM" id="CLU_014813_3_1_0"/>
<dbReference type="GO" id="GO:0103068">
    <property type="term" value="F:leukotriene C4 gamma-glutamyl transferase activity"/>
    <property type="evidence" value="ECO:0007669"/>
    <property type="project" value="UniProtKB-EC"/>
</dbReference>
<dbReference type="PATRIC" id="fig|1319815.3.peg.945"/>
<dbReference type="Proteomes" id="UP000017081">
    <property type="component" value="Unassembled WGS sequence"/>
</dbReference>
<comment type="catalytic activity">
    <reaction evidence="1 6">
        <text>an S-substituted glutathione + H2O = an S-substituted L-cysteinylglycine + L-glutamate</text>
        <dbReference type="Rhea" id="RHEA:59468"/>
        <dbReference type="ChEBI" id="CHEBI:15377"/>
        <dbReference type="ChEBI" id="CHEBI:29985"/>
        <dbReference type="ChEBI" id="CHEBI:90779"/>
        <dbReference type="ChEBI" id="CHEBI:143103"/>
        <dbReference type="EC" id="3.4.19.13"/>
    </reaction>
</comment>
<dbReference type="PRINTS" id="PR01210">
    <property type="entry name" value="GGTRANSPTASE"/>
</dbReference>
<comment type="catalytic activity">
    <reaction evidence="3 6">
        <text>an N-terminal (5-L-glutamyl)-[peptide] + an alpha-amino acid = 5-L-glutamyl amino acid + an N-terminal L-alpha-aminoacyl-[peptide]</text>
        <dbReference type="Rhea" id="RHEA:23904"/>
        <dbReference type="Rhea" id="RHEA-COMP:9780"/>
        <dbReference type="Rhea" id="RHEA-COMP:9795"/>
        <dbReference type="ChEBI" id="CHEBI:77644"/>
        <dbReference type="ChEBI" id="CHEBI:78597"/>
        <dbReference type="ChEBI" id="CHEBI:78599"/>
        <dbReference type="ChEBI" id="CHEBI:78608"/>
        <dbReference type="EC" id="2.3.2.2"/>
    </reaction>
</comment>
<dbReference type="RefSeq" id="WP_023050529.1">
    <property type="nucleotide sequence ID" value="NZ_CP173062.2"/>
</dbReference>
<dbReference type="InterPro" id="IPR052896">
    <property type="entry name" value="GGT-like_enzyme"/>
</dbReference>
<gene>
    <name evidence="7" type="ORF">HMPREF0202_00988</name>
</gene>
<keyword evidence="6" id="KW-0808">Transferase</keyword>
<dbReference type="EMBL" id="AXZF01000038">
    <property type="protein sequence ID" value="ERT69022.1"/>
    <property type="molecule type" value="Genomic_DNA"/>
</dbReference>
<proteinExistence type="inferred from homology"/>
<dbReference type="UniPathway" id="UPA00204"/>
<dbReference type="eggNOG" id="COG0405">
    <property type="taxonomic scope" value="Bacteria"/>
</dbReference>
<evidence type="ECO:0000256" key="5">
    <source>
        <dbReference type="PIRSR" id="PIRSR600101-2"/>
    </source>
</evidence>
<comment type="subunit">
    <text evidence="6">This enzyme consists of two polypeptide chains, which are synthesized in precursor form from a single polypeptide.</text>
</comment>